<dbReference type="EMBL" id="VUNQ01000014">
    <property type="protein sequence ID" value="MSU01383.1"/>
    <property type="molecule type" value="Genomic_DNA"/>
</dbReference>
<keyword evidence="1" id="KW-0175">Coiled coil</keyword>
<comment type="caution">
    <text evidence="2">The sequence shown here is derived from an EMBL/GenBank/DDBJ whole genome shotgun (WGS) entry which is preliminary data.</text>
</comment>
<accession>A0A6N7XVA9</accession>
<evidence type="ECO:0000313" key="2">
    <source>
        <dbReference type="EMBL" id="MSU01383.1"/>
    </source>
</evidence>
<protein>
    <submittedName>
        <fullName evidence="2">DUF3102 domain-containing protein</fullName>
    </submittedName>
</protein>
<evidence type="ECO:0000256" key="1">
    <source>
        <dbReference type="SAM" id="Coils"/>
    </source>
</evidence>
<dbReference type="AlphaFoldDB" id="A0A6N7XVA9"/>
<name>A0A6N7XVA9_9FIRM</name>
<proteinExistence type="predicted"/>
<reference evidence="2 3" key="1">
    <citation type="submission" date="2019-09" db="EMBL/GenBank/DDBJ databases">
        <title>In-depth cultivation of the pig gut microbiome towards novel bacterial diversity and tailored functional studies.</title>
        <authorList>
            <person name="Wylensek D."/>
            <person name="Hitch T.C.A."/>
            <person name="Clavel T."/>
        </authorList>
    </citation>
    <scope>NUCLEOTIDE SEQUENCE [LARGE SCALE GENOMIC DNA]</scope>
    <source>
        <strain evidence="2 3">WCA3-693-APC-4?</strain>
    </source>
</reference>
<feature type="coiled-coil region" evidence="1">
    <location>
        <begin position="115"/>
        <end position="222"/>
    </location>
</feature>
<dbReference type="Pfam" id="PF11300">
    <property type="entry name" value="DUF3102"/>
    <property type="match status" value="1"/>
</dbReference>
<keyword evidence="3" id="KW-1185">Reference proteome</keyword>
<sequence>MKTLDNIKKSIYESEAIIKTNENSVGISLWSIGNELKYIRDNKTYEEKGYCSFQEYTETELNYKKSHVYNFITIAENYNVQSIGKVGNLGINKLLSLSKLSEGVREEFIEDNQVEDMTTRELQQVIKEKKALEKENEELKNKPSEIIEIDKTDYKAIDKLKQELESKNNLYRIAKEKEEIYKNQLETYQNQLALYEKDSQKYKDLTRQIELLTKEKDDIGRAVKSATELSGYVYKIETFIKQELAPIKYSRALIESSENKVVMDNVRQIVEVVREWCNEMDSYLTGNKQNIIYAENVM</sequence>
<gene>
    <name evidence="2" type="ORF">FYJ83_07875</name>
</gene>
<dbReference type="RefSeq" id="WP_154439797.1">
    <property type="nucleotide sequence ID" value="NZ_VUNQ01000014.1"/>
</dbReference>
<organism evidence="2 3">
    <name type="scientific">Tissierella pigra</name>
    <dbReference type="NCBI Taxonomy" id="2607614"/>
    <lineage>
        <taxon>Bacteria</taxon>
        <taxon>Bacillati</taxon>
        <taxon>Bacillota</taxon>
        <taxon>Tissierellia</taxon>
        <taxon>Tissierellales</taxon>
        <taxon>Tissierellaceae</taxon>
        <taxon>Tissierella</taxon>
    </lineage>
</organism>
<dbReference type="Proteomes" id="UP000469523">
    <property type="component" value="Unassembled WGS sequence"/>
</dbReference>
<dbReference type="InterPro" id="IPR021451">
    <property type="entry name" value="DUF3102"/>
</dbReference>
<evidence type="ECO:0000313" key="3">
    <source>
        <dbReference type="Proteomes" id="UP000469523"/>
    </source>
</evidence>